<feature type="transmembrane region" description="Helical" evidence="2">
    <location>
        <begin position="20"/>
        <end position="38"/>
    </location>
</feature>
<evidence type="ECO:0000256" key="2">
    <source>
        <dbReference type="SAM" id="Phobius"/>
    </source>
</evidence>
<dbReference type="GO" id="GO:0006113">
    <property type="term" value="P:fermentation"/>
    <property type="evidence" value="ECO:0007669"/>
    <property type="project" value="InterPro"/>
</dbReference>
<evidence type="ECO:0000313" key="5">
    <source>
        <dbReference type="EMBL" id="CAI4045977.1"/>
    </source>
</evidence>
<evidence type="ECO:0000256" key="1">
    <source>
        <dbReference type="SAM" id="MobiDB-lite"/>
    </source>
</evidence>
<protein>
    <recommendedName>
        <fullName evidence="7">CSF1-like protein</fullName>
    </recommendedName>
</protein>
<proteinExistence type="predicted"/>
<feature type="domain" description="Csf1 C-terminal region" evidence="4">
    <location>
        <begin position="1607"/>
        <end position="2959"/>
    </location>
</feature>
<feature type="region of interest" description="Disordered" evidence="1">
    <location>
        <begin position="1172"/>
        <end position="1195"/>
    </location>
</feature>
<dbReference type="PANTHER" id="PTHR32085:SF3">
    <property type="entry name" value="PROTEIN CSF1"/>
    <property type="match status" value="1"/>
</dbReference>
<dbReference type="InterPro" id="IPR048636">
    <property type="entry name" value="Csf1_N"/>
</dbReference>
<evidence type="ECO:0000259" key="3">
    <source>
        <dbReference type="Pfam" id="PF21678"/>
    </source>
</evidence>
<evidence type="ECO:0000259" key="4">
    <source>
        <dbReference type="Pfam" id="PF25038"/>
    </source>
</evidence>
<feature type="domain" description="Csf1 N-terminal" evidence="3">
    <location>
        <begin position="33"/>
        <end position="1600"/>
    </location>
</feature>
<dbReference type="Pfam" id="PF21678">
    <property type="entry name" value="Csf1_N"/>
    <property type="match status" value="1"/>
</dbReference>
<gene>
    <name evidence="5" type="primary">SKDI12G1370</name>
    <name evidence="5" type="ORF">SKDI_12G1370</name>
</gene>
<keyword evidence="2" id="KW-0472">Membrane</keyword>
<feature type="compositionally biased region" description="Polar residues" evidence="1">
    <location>
        <begin position="1172"/>
        <end position="1181"/>
    </location>
</feature>
<feature type="region of interest" description="Disordered" evidence="1">
    <location>
        <begin position="813"/>
        <end position="832"/>
    </location>
</feature>
<sequence>MEAISQLRGVPLTHQKDFSWVFLVDWILTVVICLTMIFYMGRIYAYLVTFILEWLLWKRANIKINVETLRVSLLGGRIHFKHLSVIHKDYTISVLEGSLTWKYWLLNCRKAELIENNKDSLSKNVKLPCKFSLECEGLEIFIYNRTVAYDNVINLLSKDERDKFEKYLNEHSFPESFSDGSSADKLDEDLSESAYTTNSDASIINDRDYQETDIGKLPKFLKFLPIELKFNRGSLLLGNKFTPSVMILSYENGEGVIDVLPPKERLDLYRNKTQMEFKNFEISIKQNIGYDDAIGLKFKLDTGKVSKLWKTFVRVLRIVTKPIISKKNKKKTGPSDDSFFQKWKGLSLYKAAPGDAKPSDLDDIEFDFTNHEYAKFTSILKCPKLTIAYDVDVSGFVPHGAHPTIPDIDGPDVGNNGAPPDFALDVQIHGGSICYGPWAQRQVSHLQRVLSPVVSRTSKPVKKLPPGSRRIYTLFRMNVLIMEDTTWRIPTRETSKDAEFLQHYKETSEEYRPFGWMDLRFCKDTYANFNVVLCPTVEGFQNNFHVHFVETEIRSSVNHDILLKSKVFNLDGDIGYPLGWNSKAIWIINMKSQQLEAFLLREHITLVADTLSDFSAGEPTPYELFRPFVYKVNWEMEGYSIYLNVNDHNIVNNPLDFNENCYLSLHGDRLYIDITVPRESILGTYTDISYEISTPMFRMMLNTPPWNTLNEFMKHKEVGRAYDFTVKGSYLLYSELDIDNVDTLVIECTSNSTVLHCYGFVMRYLTNVKMNYFGEFFNFVTSEEYTGVLGAREVGEIITKSSVLDLASTLDSGYQNSSLKNESEDKDPVKRSDLKRTTNETDIWFTFSVWNGALILPETIYSLDPCIALHFTELVVDFRSCNYYMDIMAVLNGTSIKRHVSKPINEVFDFIRRNNGANEQEHGTLSDLTIHGHRMFGLPPTEPTYFCQWDINLGDLTIDSDIEFIKGFFNSFYKIGFGYNDLENILLYDTETVDDMTSLTVHAERIKISFNDPVMKSQSVVTAESLLFTLIDFENERYSQRIDVKIPKLIISLSCVMGDGVDTSFLKFETKLRFTNFEQYKDIDKKRSEQRRYITAHDSPYHRCPFLLPLFYQDSDTYQKLYGAIAPSSSIPTLPLPTLPDTIDFIIEDIVGEYATLLETTNPFKDIFAETPSTVEPSRASSTEDDNDERADPLEFKPIAFTEGRNHQRGNYVIDVSYILLDVDPLLFVFTKSLLKEFYSEDMVQVLDDIEIGIVKQLSNLQEGITSISNIDVHIAYMNLIWQETGEEGFELYLDRIDYQMSEKSLEKNRTSKLLEVATLARIKTVRVTVNQKRNPDLSEDRPPALSLGLEGFEVWSSTEDRQVNSLNLTSSDITIDESQMEWLFEYCSDQGNLIQEALNSFHSIQSTRISSKTELISKLTAASEYYQISHDPYVITKPAFIMRLSKGHVRENRSWKIITRLRHILTYLPDDWQDNIEKVLKERKYTSAKDAKNIFMSVFSTWRNWEFSDVARSYIYGKLFSVDNAEHKQNLMKKLLKCTMGSFYLTVYGEGYEVEHNFVIADANLVVDLTPPVTSLSLNREETIEITGRVGSVKGKFSDRLLKLQDLIPLVAAVGGGDKSDAKAELSKQFKMNTVLLVDKSEIQLVMDQTKLMSRTVGGRVSLLWENLKDSTSQAGSLVIFSQKSEVWLKHASIILCEAQLRDFSILATTEAWSHKPTILINNQCADLHFRAMSTTEQTVTVITEIRESVLKIKDRIKFKPKSKKRSQFVGPKINIVLSCYFSNVSSEIMPLSPFYIRHEAKQLDIYFNKFGSNEVLLSIWDTDFFMTSHQTKEQYLRFSFGDIEIKGGISKEDYSLINVDISISMIKLTFSEPRRIVNSFLQDEKLASQGINLLSSLKSLLFTSGLPKKKKKKAPARMINWTLDTSITYFGILVPVASTYFVFELHMLLLSLTNTNNGMLPEEAKVTGQFSIENILFLIKERSLPIGLSKLLDFSIKVSTLQRTVDTEQSFQVESSHFRVCLSPDSLLRLMWGAHKLLDLGHYYSRRHAPNIWDIKMFTGKSDKPKEIPINFRSIHILSYKFCIGWLFQYGAGSDPGLMLGYNRLFSAYEKDFGKFTVVDAFFSVANGNKSSTFFSEGNEKDKYNRSFLPNMQISYWFKRCGELKDWFFRFHGEALDVNFVPSFMDVIDSTLQSVRAFQELKKNILDVSEDSHMEDDNPYATSSMESASNSLAPFLDNIRSVNSNFKYDGGVFRVYTYDDIEAKSEPSFEIKSPVVTINCTYKHNENEAKPHRIRILIAVDPTLNTLYAGCAPLLMEFSESLQKMIKKHSTDDKPSFTKPSSQNVDYKRLLDQFDVAVKLTSAKQQLSLSCEPKAKVQADVGFESFLFSMTTNEFDSEQPLEFSLTLQQTKASIRHIFSREVSTSFEVGFMDLTLLFTHPDVISMYGTSLVSDLSVFFNVKQLQNLYLFLDIWRFSSILHTRPVQGSISKEIDMSSLTSTNYVDVGAEIPWCFTLIFTNVSGDVDLGPSLGVISLRTQRTWLATDHYSEKRQLLHAFTDGVSLTSEGRLSGLFEVANASWISEVKWSLEKSKNSHPLVSTSLNIDDVAVKAAFDYHMFLIGTINNIQFQLHNEKDAKGILPDLLQVSFSSDEITLSSTALVAANILDIYNTIVRMRQDNKISYMETLRDSNPGESKQPILYKDILRSLKLLRTDLSLNISSLKVQISPISLFDVEVLVVRIKNVSIRSETHSGKKLKTDLQLQVLDVSAALSTSKEELDEEIGASIAIDDYIHYASKIVGGTIIDIPKLAVHMTTLQEEKTNNIEYLFACSFSDKISVKWNLGPVNFIKEMWTTHVKALAVRQSQIANVSFGQTEEELEESIKTKETTSKFNYIALEEPQIQVPQIRDLGDATPPMEWFGVNRKRFPKFTHQTAVIPVQKLVYLAEKQYVKILDGTH</sequence>
<keyword evidence="2" id="KW-1133">Transmembrane helix</keyword>
<dbReference type="Proteomes" id="UP001162087">
    <property type="component" value="Chromosome 12"/>
</dbReference>
<reference evidence="5" key="1">
    <citation type="submission" date="2022-10" db="EMBL/GenBank/DDBJ databases">
        <authorList>
            <person name="Byrne P K."/>
        </authorList>
    </citation>
    <scope>NUCLEOTIDE SEQUENCE</scope>
    <source>
        <strain evidence="5">IFO1802</strain>
    </source>
</reference>
<dbReference type="InterPro" id="IPR029636">
    <property type="entry name" value="Csf1"/>
</dbReference>
<dbReference type="Pfam" id="PF25038">
    <property type="entry name" value="Csf1_C"/>
    <property type="match status" value="1"/>
</dbReference>
<dbReference type="GeneID" id="80925675"/>
<organism evidence="5 6">
    <name type="scientific">Saccharomyces kudriavzevii (strain ATCC MYA-4449 / AS 2.2408 / CBS 8840 / NBRC 1802 / NCYC 2889)</name>
    <name type="common">Yeast</name>
    <dbReference type="NCBI Taxonomy" id="226230"/>
    <lineage>
        <taxon>Eukaryota</taxon>
        <taxon>Fungi</taxon>
        <taxon>Dikarya</taxon>
        <taxon>Ascomycota</taxon>
        <taxon>Saccharomycotina</taxon>
        <taxon>Saccharomycetes</taxon>
        <taxon>Saccharomycetales</taxon>
        <taxon>Saccharomycetaceae</taxon>
        <taxon>Saccharomyces</taxon>
    </lineage>
</organism>
<dbReference type="EMBL" id="OX365907">
    <property type="protein sequence ID" value="CAI4045977.1"/>
    <property type="molecule type" value="Genomic_DNA"/>
</dbReference>
<dbReference type="GO" id="GO:0016020">
    <property type="term" value="C:membrane"/>
    <property type="evidence" value="ECO:0007669"/>
    <property type="project" value="InterPro"/>
</dbReference>
<dbReference type="InterPro" id="IPR056779">
    <property type="entry name" value="Csf1_C"/>
</dbReference>
<dbReference type="PANTHER" id="PTHR32085">
    <property type="entry name" value="PROTEIN CSF1"/>
    <property type="match status" value="1"/>
</dbReference>
<feature type="compositionally biased region" description="Basic and acidic residues" evidence="1">
    <location>
        <begin position="821"/>
        <end position="832"/>
    </location>
</feature>
<keyword evidence="6" id="KW-1185">Reference proteome</keyword>
<keyword evidence="2" id="KW-0812">Transmembrane</keyword>
<evidence type="ECO:0008006" key="7">
    <source>
        <dbReference type="Google" id="ProtNLM"/>
    </source>
</evidence>
<evidence type="ECO:0000313" key="6">
    <source>
        <dbReference type="Proteomes" id="UP001162087"/>
    </source>
</evidence>
<accession>A0AA35NJY1</accession>
<name>A0AA35NJY1_SACK1</name>
<dbReference type="RefSeq" id="XP_056083705.1">
    <property type="nucleotide sequence ID" value="XM_056229713.1"/>
</dbReference>